<keyword evidence="1" id="KW-0732">Signal</keyword>
<organism evidence="2 3">
    <name type="scientific">Empedobacter falsenii</name>
    <dbReference type="NCBI Taxonomy" id="343874"/>
    <lineage>
        <taxon>Bacteria</taxon>
        <taxon>Pseudomonadati</taxon>
        <taxon>Bacteroidota</taxon>
        <taxon>Flavobacteriia</taxon>
        <taxon>Flavobacteriales</taxon>
        <taxon>Weeksellaceae</taxon>
        <taxon>Empedobacter</taxon>
    </lineage>
</organism>
<dbReference type="RefSeq" id="WP_286475559.1">
    <property type="nucleotide sequence ID" value="NZ_JACAGH010000003.1"/>
</dbReference>
<proteinExistence type="predicted"/>
<protein>
    <submittedName>
        <fullName evidence="2">Uncharacterized protein</fullName>
    </submittedName>
</protein>
<name>A0AAW7DJ42_9FLAO</name>
<reference evidence="2" key="1">
    <citation type="submission" date="2020-06" db="EMBL/GenBank/DDBJ databases">
        <authorList>
            <person name="Dong N."/>
        </authorList>
    </citation>
    <scope>NUCLEOTIDE SEQUENCE</scope>
    <source>
        <strain evidence="2">210</strain>
    </source>
</reference>
<feature type="signal peptide" evidence="1">
    <location>
        <begin position="1"/>
        <end position="20"/>
    </location>
</feature>
<evidence type="ECO:0000313" key="3">
    <source>
        <dbReference type="Proteomes" id="UP001173578"/>
    </source>
</evidence>
<feature type="chain" id="PRO_5043745407" evidence="1">
    <location>
        <begin position="21"/>
        <end position="326"/>
    </location>
</feature>
<sequence>MKINFTYYLFFLFFSIKIFAQDPIQDTISPVVKNDTIFNAPQETIIFPKTYWNIGNEKRYNVTTSEVKLEDDTISHQEQYTYNVIIQVENVYQNETIVKWNFRNVQFNSKSFLNNPFSLVNNVSISFKIDQDGRFLGYTDLDKTIKQLVLSSEDLENKYLDNPTAIALIKKNLQQYSTEENIVKLFDKDIRQFHHFYGKSNFTLKSEPFVYKSYMDNLFSTSPTPATTELKLNEIGVSQTNYIMSSFQEADKDWLANSWYSYLKDLATKLGSEQPSEKRLKDDIKYYVKTTSRIKDNGWISYSIETKKVKFQDTDYTLERRFELVD</sequence>
<dbReference type="AlphaFoldDB" id="A0AAW7DJ42"/>
<gene>
    <name evidence="2" type="ORF">HX095_06965</name>
</gene>
<comment type="caution">
    <text evidence="2">The sequence shown here is derived from an EMBL/GenBank/DDBJ whole genome shotgun (WGS) entry which is preliminary data.</text>
</comment>
<dbReference type="EMBL" id="JACALR010000002">
    <property type="protein sequence ID" value="MDM1550952.1"/>
    <property type="molecule type" value="Genomic_DNA"/>
</dbReference>
<reference evidence="2" key="2">
    <citation type="journal article" date="2022" name="Sci. Total Environ.">
        <title>Prevalence, transmission, and molecular epidemiology of tet(X)-positive bacteria among humans, animals, and environmental niches in China: An epidemiological, and genomic-based study.</title>
        <authorList>
            <person name="Dong N."/>
            <person name="Zeng Y."/>
            <person name="Cai C."/>
            <person name="Sun C."/>
            <person name="Lu J."/>
            <person name="Liu C."/>
            <person name="Zhou H."/>
            <person name="Sun Q."/>
            <person name="Shu L."/>
            <person name="Wang H."/>
            <person name="Wang Y."/>
            <person name="Wang S."/>
            <person name="Wu C."/>
            <person name="Chan E.W."/>
            <person name="Chen G."/>
            <person name="Shen Z."/>
            <person name="Chen S."/>
            <person name="Zhang R."/>
        </authorList>
    </citation>
    <scope>NUCLEOTIDE SEQUENCE</scope>
    <source>
        <strain evidence="2">210</strain>
    </source>
</reference>
<dbReference type="Proteomes" id="UP001173578">
    <property type="component" value="Unassembled WGS sequence"/>
</dbReference>
<accession>A0AAW7DJ42</accession>
<evidence type="ECO:0000256" key="1">
    <source>
        <dbReference type="SAM" id="SignalP"/>
    </source>
</evidence>
<evidence type="ECO:0000313" key="2">
    <source>
        <dbReference type="EMBL" id="MDM1550952.1"/>
    </source>
</evidence>